<evidence type="ECO:0000313" key="2">
    <source>
        <dbReference type="Proteomes" id="UP001396334"/>
    </source>
</evidence>
<protein>
    <submittedName>
        <fullName evidence="1">Uncharacterized protein</fullName>
    </submittedName>
</protein>
<keyword evidence="2" id="KW-1185">Reference proteome</keyword>
<sequence length="105" mass="11380">MLPFQPFLCAVIWDVIHLILGRAFGVLGPCLKKILTGELVMDVGSTSGMMLGGAGQGDGRVFTAHINPQADLIDSNSNTWKEDVICLIFSPTQAEHIPKYLKLTP</sequence>
<organism evidence="1 2">
    <name type="scientific">Hibiscus sabdariffa</name>
    <name type="common">roselle</name>
    <dbReference type="NCBI Taxonomy" id="183260"/>
    <lineage>
        <taxon>Eukaryota</taxon>
        <taxon>Viridiplantae</taxon>
        <taxon>Streptophyta</taxon>
        <taxon>Embryophyta</taxon>
        <taxon>Tracheophyta</taxon>
        <taxon>Spermatophyta</taxon>
        <taxon>Magnoliopsida</taxon>
        <taxon>eudicotyledons</taxon>
        <taxon>Gunneridae</taxon>
        <taxon>Pentapetalae</taxon>
        <taxon>rosids</taxon>
        <taxon>malvids</taxon>
        <taxon>Malvales</taxon>
        <taxon>Malvaceae</taxon>
        <taxon>Malvoideae</taxon>
        <taxon>Hibiscus</taxon>
    </lineage>
</organism>
<evidence type="ECO:0000313" key="1">
    <source>
        <dbReference type="EMBL" id="KAK8488723.1"/>
    </source>
</evidence>
<reference evidence="1 2" key="1">
    <citation type="journal article" date="2024" name="G3 (Bethesda)">
        <title>Genome assembly of Hibiscus sabdariffa L. provides insights into metabolisms of medicinal natural products.</title>
        <authorList>
            <person name="Kim T."/>
        </authorList>
    </citation>
    <scope>NUCLEOTIDE SEQUENCE [LARGE SCALE GENOMIC DNA]</scope>
    <source>
        <strain evidence="1">TK-2024</strain>
        <tissue evidence="1">Old leaves</tissue>
    </source>
</reference>
<accession>A0ABR2A6W3</accession>
<name>A0ABR2A6W3_9ROSI</name>
<gene>
    <name evidence="1" type="ORF">V6N11_068316</name>
</gene>
<proteinExistence type="predicted"/>
<comment type="caution">
    <text evidence="1">The sequence shown here is derived from an EMBL/GenBank/DDBJ whole genome shotgun (WGS) entry which is preliminary data.</text>
</comment>
<dbReference type="EMBL" id="JBBPBN010000341">
    <property type="protein sequence ID" value="KAK8488723.1"/>
    <property type="molecule type" value="Genomic_DNA"/>
</dbReference>
<dbReference type="Proteomes" id="UP001396334">
    <property type="component" value="Unassembled WGS sequence"/>
</dbReference>